<organism evidence="2 3">
    <name type="scientific">Nitratireductor basaltis</name>
    <dbReference type="NCBI Taxonomy" id="472175"/>
    <lineage>
        <taxon>Bacteria</taxon>
        <taxon>Pseudomonadati</taxon>
        <taxon>Pseudomonadota</taxon>
        <taxon>Alphaproteobacteria</taxon>
        <taxon>Hyphomicrobiales</taxon>
        <taxon>Phyllobacteriaceae</taxon>
        <taxon>Nitratireductor</taxon>
    </lineage>
</organism>
<dbReference type="PROSITE" id="PS50943">
    <property type="entry name" value="HTH_CROC1"/>
    <property type="match status" value="1"/>
</dbReference>
<evidence type="ECO:0000313" key="3">
    <source>
        <dbReference type="Proteomes" id="UP000053675"/>
    </source>
</evidence>
<comment type="caution">
    <text evidence="2">The sequence shown here is derived from an EMBL/GenBank/DDBJ whole genome shotgun (WGS) entry which is preliminary data.</text>
</comment>
<dbReference type="SUPFAM" id="SSF47413">
    <property type="entry name" value="lambda repressor-like DNA-binding domains"/>
    <property type="match status" value="1"/>
</dbReference>
<dbReference type="AlphaFoldDB" id="A0A084UBM9"/>
<feature type="domain" description="HTH cro/C1-type" evidence="1">
    <location>
        <begin position="4"/>
        <end position="48"/>
    </location>
</feature>
<dbReference type="eggNOG" id="ENOG502ZHET">
    <property type="taxonomic scope" value="Bacteria"/>
</dbReference>
<dbReference type="InterPro" id="IPR010982">
    <property type="entry name" value="Lambda_DNA-bd_dom_sf"/>
</dbReference>
<dbReference type="Pfam" id="PF01381">
    <property type="entry name" value="HTH_3"/>
    <property type="match status" value="1"/>
</dbReference>
<dbReference type="Proteomes" id="UP000053675">
    <property type="component" value="Unassembled WGS sequence"/>
</dbReference>
<gene>
    <name evidence="2" type="ORF">EL18_01396</name>
</gene>
<dbReference type="InterPro" id="IPR001387">
    <property type="entry name" value="Cro/C1-type_HTH"/>
</dbReference>
<accession>A0A084UBM9</accession>
<dbReference type="GO" id="GO:0003677">
    <property type="term" value="F:DNA binding"/>
    <property type="evidence" value="ECO:0007669"/>
    <property type="project" value="InterPro"/>
</dbReference>
<keyword evidence="3" id="KW-1185">Reference proteome</keyword>
<proteinExistence type="predicted"/>
<dbReference type="STRING" id="472175.EL18_01396"/>
<evidence type="ECO:0000259" key="1">
    <source>
        <dbReference type="PROSITE" id="PS50943"/>
    </source>
</evidence>
<dbReference type="CDD" id="cd00093">
    <property type="entry name" value="HTH_XRE"/>
    <property type="match status" value="1"/>
</dbReference>
<sequence>MSTIKFIRKELLGVSQSHMAVIAETNQATVSRWENGDSSPNLEQLGKIRAAVKAAGKDWKDEWFFQSPEAAA</sequence>
<dbReference type="SMART" id="SM00530">
    <property type="entry name" value="HTH_XRE"/>
    <property type="match status" value="1"/>
</dbReference>
<dbReference type="OrthoDB" id="7579205at2"/>
<dbReference type="PATRIC" id="fig|472175.3.peg.1411"/>
<evidence type="ECO:0000313" key="2">
    <source>
        <dbReference type="EMBL" id="KFB10365.1"/>
    </source>
</evidence>
<dbReference type="EMBL" id="JMQM01000001">
    <property type="protein sequence ID" value="KFB10365.1"/>
    <property type="molecule type" value="Genomic_DNA"/>
</dbReference>
<dbReference type="Gene3D" id="1.10.260.40">
    <property type="entry name" value="lambda repressor-like DNA-binding domains"/>
    <property type="match status" value="1"/>
</dbReference>
<reference evidence="2 3" key="1">
    <citation type="submission" date="2014-05" db="EMBL/GenBank/DDBJ databases">
        <title>Draft Genome Sequence of Nitratireductor basaltis Strain UMTGB225, A Marine Bacterium Isolated from Green Barrel Tunicate.</title>
        <authorList>
            <person name="Gan H.Y."/>
        </authorList>
    </citation>
    <scope>NUCLEOTIDE SEQUENCE [LARGE SCALE GENOMIC DNA]</scope>
    <source>
        <strain evidence="2 3">UMTGB225</strain>
    </source>
</reference>
<name>A0A084UBM9_9HYPH</name>
<protein>
    <submittedName>
        <fullName evidence="2">Transcriptional regulator, XRE family</fullName>
    </submittedName>
</protein>
<dbReference type="RefSeq" id="WP_036481089.1">
    <property type="nucleotide sequence ID" value="NZ_JMQM01000001.1"/>
</dbReference>